<sequence length="581" mass="64641">MNSTNLRCNKRLNINSPLWRHDGNTAHLARRSDGALEVRVSVARIDHSLLDLGRGVPTGIHPTLKTAVRMLYLRTHTELQQECVQLRDDISSLCENSFRSSTLIVRVKHCGSGGIRTHASEETGALNQRLRPLGHATNCTEWSGAGMQGRGKREIPEKNPLTRGIFRDDSHLRKSGSGHRATFDYETLYFIKEYCLLYSASGRSKHAIRVQSPAGSPDFCMWESCRMMPLVGGFSWGSPVSPAPSFRCCSILTSITLIGSQDLAVKSSPNLLTHSHISNKSTKGYRMRRKVDPEQVSLKRSFDREELITAERGAQGLPEEEMVWRAGWAHASANRISPAARMLCCIKGRARAPHREQVPETRDRWRVYSSLPRVAPPLLPAGPTRALPSRRLATSQPAHHRNTHYLADLPWRSRLVRHRTGAREALGSNPGLVWQNKLDSTSLCVLEVQLAVHWLMTQFCLRPGSTFPTKAIRVQSPAGSLRIFACGNRAERCRWLAGFLGDLPFRPPFHSGAAPHSPQSSSSALKTSILRAIQISSLTHASVLGQSKVSMPQWIIAWMTTCKLVCMDGSVEDLDVFVIAR</sequence>
<dbReference type="EMBL" id="JARBHB010000010">
    <property type="protein sequence ID" value="KAJ8873909.1"/>
    <property type="molecule type" value="Genomic_DNA"/>
</dbReference>
<dbReference type="Proteomes" id="UP001159363">
    <property type="component" value="Chromosome 9"/>
</dbReference>
<feature type="non-terminal residue" evidence="1">
    <location>
        <position position="581"/>
    </location>
</feature>
<evidence type="ECO:0000313" key="2">
    <source>
        <dbReference type="Proteomes" id="UP001159363"/>
    </source>
</evidence>
<comment type="caution">
    <text evidence="1">The sequence shown here is derived from an EMBL/GenBank/DDBJ whole genome shotgun (WGS) entry which is preliminary data.</text>
</comment>
<accession>A0ABQ9GPI4</accession>
<organism evidence="1 2">
    <name type="scientific">Dryococelus australis</name>
    <dbReference type="NCBI Taxonomy" id="614101"/>
    <lineage>
        <taxon>Eukaryota</taxon>
        <taxon>Metazoa</taxon>
        <taxon>Ecdysozoa</taxon>
        <taxon>Arthropoda</taxon>
        <taxon>Hexapoda</taxon>
        <taxon>Insecta</taxon>
        <taxon>Pterygota</taxon>
        <taxon>Neoptera</taxon>
        <taxon>Polyneoptera</taxon>
        <taxon>Phasmatodea</taxon>
        <taxon>Verophasmatodea</taxon>
        <taxon>Anareolatae</taxon>
        <taxon>Phasmatidae</taxon>
        <taxon>Eurycanthinae</taxon>
        <taxon>Dryococelus</taxon>
    </lineage>
</organism>
<reference evidence="1 2" key="1">
    <citation type="submission" date="2023-02" db="EMBL/GenBank/DDBJ databases">
        <title>LHISI_Scaffold_Assembly.</title>
        <authorList>
            <person name="Stuart O.P."/>
            <person name="Cleave R."/>
            <person name="Magrath M.J.L."/>
            <person name="Mikheyev A.S."/>
        </authorList>
    </citation>
    <scope>NUCLEOTIDE SEQUENCE [LARGE SCALE GENOMIC DNA]</scope>
    <source>
        <strain evidence="1">Daus_M_001</strain>
        <tissue evidence="1">Leg muscle</tissue>
    </source>
</reference>
<gene>
    <name evidence="1" type="ORF">PR048_024745</name>
</gene>
<proteinExistence type="predicted"/>
<protein>
    <recommendedName>
        <fullName evidence="3">PH domain-containing protein</fullName>
    </recommendedName>
</protein>
<evidence type="ECO:0000313" key="1">
    <source>
        <dbReference type="EMBL" id="KAJ8873909.1"/>
    </source>
</evidence>
<keyword evidence="2" id="KW-1185">Reference proteome</keyword>
<evidence type="ECO:0008006" key="3">
    <source>
        <dbReference type="Google" id="ProtNLM"/>
    </source>
</evidence>
<name>A0ABQ9GPI4_9NEOP</name>